<dbReference type="Gene3D" id="3.10.50.40">
    <property type="match status" value="1"/>
</dbReference>
<evidence type="ECO:0000259" key="6">
    <source>
        <dbReference type="PROSITE" id="PS50059"/>
    </source>
</evidence>
<evidence type="ECO:0000256" key="3">
    <source>
        <dbReference type="ARBA" id="ARBA00023110"/>
    </source>
</evidence>
<evidence type="ECO:0000313" key="8">
    <source>
        <dbReference type="Proteomes" id="UP001516023"/>
    </source>
</evidence>
<comment type="catalytic activity">
    <reaction evidence="1 5">
        <text>[protein]-peptidylproline (omega=180) = [protein]-peptidylproline (omega=0)</text>
        <dbReference type="Rhea" id="RHEA:16237"/>
        <dbReference type="Rhea" id="RHEA-COMP:10747"/>
        <dbReference type="Rhea" id="RHEA-COMP:10748"/>
        <dbReference type="ChEBI" id="CHEBI:83833"/>
        <dbReference type="ChEBI" id="CHEBI:83834"/>
        <dbReference type="EC" id="5.2.1.8"/>
    </reaction>
</comment>
<dbReference type="InterPro" id="IPR046357">
    <property type="entry name" value="PPIase_dom_sf"/>
</dbReference>
<name>A0ABD3NR93_9STRA</name>
<dbReference type="EMBL" id="JABMIG020000441">
    <property type="protein sequence ID" value="KAL3778354.1"/>
    <property type="molecule type" value="Genomic_DNA"/>
</dbReference>
<evidence type="ECO:0000256" key="1">
    <source>
        <dbReference type="ARBA" id="ARBA00000971"/>
    </source>
</evidence>
<accession>A0ABD3NR93</accession>
<dbReference type="GO" id="GO:0003755">
    <property type="term" value="F:peptidyl-prolyl cis-trans isomerase activity"/>
    <property type="evidence" value="ECO:0007669"/>
    <property type="project" value="UniProtKB-KW"/>
</dbReference>
<dbReference type="EC" id="5.2.1.8" evidence="2 5"/>
<dbReference type="Pfam" id="PF00254">
    <property type="entry name" value="FKBP_C"/>
    <property type="match status" value="1"/>
</dbReference>
<dbReference type="PANTHER" id="PTHR45779">
    <property type="entry name" value="PEPTIDYLPROLYL ISOMERASE"/>
    <property type="match status" value="1"/>
</dbReference>
<dbReference type="Proteomes" id="UP001516023">
    <property type="component" value="Unassembled WGS sequence"/>
</dbReference>
<evidence type="ECO:0000256" key="5">
    <source>
        <dbReference type="PROSITE-ProRule" id="PRU00277"/>
    </source>
</evidence>
<evidence type="ECO:0000256" key="4">
    <source>
        <dbReference type="ARBA" id="ARBA00023235"/>
    </source>
</evidence>
<protein>
    <recommendedName>
        <fullName evidence="2 5">peptidylprolyl isomerase</fullName>
        <ecNumber evidence="2 5">5.2.1.8</ecNumber>
    </recommendedName>
</protein>
<feature type="domain" description="PPIase FKBP-type" evidence="6">
    <location>
        <begin position="82"/>
        <end position="174"/>
    </location>
</feature>
<keyword evidence="3 5" id="KW-0697">Rotamase</keyword>
<dbReference type="PANTHER" id="PTHR45779:SF7">
    <property type="entry name" value="PEPTIDYLPROLYL ISOMERASE"/>
    <property type="match status" value="1"/>
</dbReference>
<dbReference type="InterPro" id="IPR001179">
    <property type="entry name" value="PPIase_FKBP_dom"/>
</dbReference>
<evidence type="ECO:0000256" key="2">
    <source>
        <dbReference type="ARBA" id="ARBA00013194"/>
    </source>
</evidence>
<reference evidence="7 8" key="1">
    <citation type="journal article" date="2020" name="G3 (Bethesda)">
        <title>Improved Reference Genome for Cyclotella cryptica CCMP332, a Model for Cell Wall Morphogenesis, Salinity Adaptation, and Lipid Production in Diatoms (Bacillariophyta).</title>
        <authorList>
            <person name="Roberts W.R."/>
            <person name="Downey K.M."/>
            <person name="Ruck E.C."/>
            <person name="Traller J.C."/>
            <person name="Alverson A.J."/>
        </authorList>
    </citation>
    <scope>NUCLEOTIDE SEQUENCE [LARGE SCALE GENOMIC DNA]</scope>
    <source>
        <strain evidence="7 8">CCMP332</strain>
    </source>
</reference>
<proteinExistence type="predicted"/>
<organism evidence="7 8">
    <name type="scientific">Cyclotella cryptica</name>
    <dbReference type="NCBI Taxonomy" id="29204"/>
    <lineage>
        <taxon>Eukaryota</taxon>
        <taxon>Sar</taxon>
        <taxon>Stramenopiles</taxon>
        <taxon>Ochrophyta</taxon>
        <taxon>Bacillariophyta</taxon>
        <taxon>Coscinodiscophyceae</taxon>
        <taxon>Thalassiosirophycidae</taxon>
        <taxon>Stephanodiscales</taxon>
        <taxon>Stephanodiscaceae</taxon>
        <taxon>Cyclotella</taxon>
    </lineage>
</organism>
<sequence length="243" mass="27421">MAALTVTIHPSTALDWRARRDRLLGIKRKKKGSKAGWKQTKTRAFSKKDEKWEWQCLDLLADAGLRLSLPLSMSCRTRSKPGDYLSVHYNGTLYSDGSLFDSSILRAICVSYRKATNERRLEKGLLNMCVGEKRKLVVPSGMAYGASKANESEISGRVHPDSTVVYDVKLLKILDEEEATPHLLWRLKEALSCGRKSWFFIVCCCSDSVRASLQDIITNGHSMSSDIDNDLYNEQTSKLFFAM</sequence>
<dbReference type="PROSITE" id="PS50059">
    <property type="entry name" value="FKBP_PPIASE"/>
    <property type="match status" value="1"/>
</dbReference>
<keyword evidence="4 5" id="KW-0413">Isomerase</keyword>
<dbReference type="SUPFAM" id="SSF54534">
    <property type="entry name" value="FKBP-like"/>
    <property type="match status" value="1"/>
</dbReference>
<dbReference type="InterPro" id="IPR044609">
    <property type="entry name" value="FKBP2/11"/>
</dbReference>
<gene>
    <name evidence="7" type="ORF">HJC23_013814</name>
</gene>
<evidence type="ECO:0000313" key="7">
    <source>
        <dbReference type="EMBL" id="KAL3778354.1"/>
    </source>
</evidence>
<comment type="caution">
    <text evidence="7">The sequence shown here is derived from an EMBL/GenBank/DDBJ whole genome shotgun (WGS) entry which is preliminary data.</text>
</comment>
<keyword evidence="8" id="KW-1185">Reference proteome</keyword>
<dbReference type="AlphaFoldDB" id="A0ABD3NR93"/>